<dbReference type="Gene3D" id="1.40.20.10">
    <property type="entry name" value="CHAD domain"/>
    <property type="match status" value="1"/>
</dbReference>
<sequence length="579" mass="64751">MNLAPAEYLLPSDSDHLELAERVTARQACGEDSAVTLSRHIYDSFDWRLFLAGLTLEWGLSEAAAADHHDRCASTPASVEDGQAALVVPENGLVLTLREPRDPSAAPVLQWSALEPGFLSEMPDGPVRERLAGLLGIRRLLPMTELISARRRLRLLNEDRKTVVRLVIERNRFRNPATGETGDLSARLRLKPVRGYAREFTDVEQWVRNELGLEPIEGPQVLEALTAAGCRPGGYSSKLDYRLDPDQRADLATKEIHRGLLKTLEANVEGARRNLDSEFLHDLRVATRRTRSALSQIKEVFPATEVDDFKQRFAWLQQVTGPMRDLDVYLLDLPALEKRLPESLRDDLRPLRGLLNDQYQSVQAELAKALESDPFDALLRDWHAFLDAPAPADPEAGQPGTSQPSSGGDSTAPPPKRAQQPIKQVANQRIRKMLERVRSEGRAITETSPPEELHELRKSCKKLRYLMEFFQSLYEPARIRGQIKQTKVLLDNLGRFQDTAVQAQHLRETAEAEGCRDGGIPPATLLAMGLLIGQLQDEQARARSGFSEVFRGFDSDANAARFDALLSDGKGRKRQIGRR</sequence>
<evidence type="ECO:0000256" key="1">
    <source>
        <dbReference type="SAM" id="MobiDB-lite"/>
    </source>
</evidence>
<dbReference type="InterPro" id="IPR007899">
    <property type="entry name" value="CHAD_dom"/>
</dbReference>
<proteinExistence type="predicted"/>
<dbReference type="Pfam" id="PF05235">
    <property type="entry name" value="CHAD"/>
    <property type="match status" value="1"/>
</dbReference>
<dbReference type="PANTHER" id="PTHR39339">
    <property type="entry name" value="SLR1444 PROTEIN"/>
    <property type="match status" value="1"/>
</dbReference>
<dbReference type="PANTHER" id="PTHR39339:SF1">
    <property type="entry name" value="CHAD DOMAIN-CONTAINING PROTEIN"/>
    <property type="match status" value="1"/>
</dbReference>
<feature type="compositionally biased region" description="Low complexity" evidence="1">
    <location>
        <begin position="397"/>
        <end position="411"/>
    </location>
</feature>
<evidence type="ECO:0000259" key="2">
    <source>
        <dbReference type="PROSITE" id="PS51708"/>
    </source>
</evidence>
<reference evidence="3" key="2">
    <citation type="journal article" date="2020" name="Microorganisms">
        <title>Osmotic Adaptation and Compatible Solute Biosynthesis of Phototrophic Bacteria as Revealed from Genome Analyses.</title>
        <authorList>
            <person name="Imhoff J.F."/>
            <person name="Rahn T."/>
            <person name="Kunzel S."/>
            <person name="Keller A."/>
            <person name="Neulinger S.C."/>
        </authorList>
    </citation>
    <scope>NUCLEOTIDE SEQUENCE</scope>
    <source>
        <strain evidence="3">DSM 11080</strain>
    </source>
</reference>
<protein>
    <recommendedName>
        <fullName evidence="2">CHAD domain-containing protein</fullName>
    </recommendedName>
</protein>
<feature type="domain" description="CHAD" evidence="2">
    <location>
        <begin position="245"/>
        <end position="555"/>
    </location>
</feature>
<dbReference type="InterPro" id="IPR038186">
    <property type="entry name" value="CHAD_dom_sf"/>
</dbReference>
<dbReference type="AlphaFoldDB" id="A0AAJ0U235"/>
<evidence type="ECO:0000313" key="4">
    <source>
        <dbReference type="Proteomes" id="UP001296776"/>
    </source>
</evidence>
<feature type="region of interest" description="Disordered" evidence="1">
    <location>
        <begin position="388"/>
        <end position="424"/>
    </location>
</feature>
<reference evidence="3" key="1">
    <citation type="submission" date="2017-08" db="EMBL/GenBank/DDBJ databases">
        <authorList>
            <person name="Imhoff J.F."/>
            <person name="Rahn T."/>
            <person name="Kuenzel S."/>
            <person name="Neulinger S.C."/>
        </authorList>
    </citation>
    <scope>NUCLEOTIDE SEQUENCE</scope>
    <source>
        <strain evidence="3">DSM 11080</strain>
    </source>
</reference>
<name>A0AAJ0U235_9GAMM</name>
<comment type="caution">
    <text evidence="3">The sequence shown here is derived from an EMBL/GenBank/DDBJ whole genome shotgun (WGS) entry which is preliminary data.</text>
</comment>
<dbReference type="SMART" id="SM00880">
    <property type="entry name" value="CHAD"/>
    <property type="match status" value="1"/>
</dbReference>
<dbReference type="RefSeq" id="WP_200345034.1">
    <property type="nucleotide sequence ID" value="NZ_NRSJ01000005.1"/>
</dbReference>
<dbReference type="EMBL" id="NRSJ01000005">
    <property type="protein sequence ID" value="MBK1703868.1"/>
    <property type="molecule type" value="Genomic_DNA"/>
</dbReference>
<evidence type="ECO:0000313" key="3">
    <source>
        <dbReference type="EMBL" id="MBK1703868.1"/>
    </source>
</evidence>
<dbReference type="PROSITE" id="PS51708">
    <property type="entry name" value="CHAD"/>
    <property type="match status" value="1"/>
</dbReference>
<organism evidence="3 4">
    <name type="scientific">Halochromatium glycolicum</name>
    <dbReference type="NCBI Taxonomy" id="85075"/>
    <lineage>
        <taxon>Bacteria</taxon>
        <taxon>Pseudomonadati</taxon>
        <taxon>Pseudomonadota</taxon>
        <taxon>Gammaproteobacteria</taxon>
        <taxon>Chromatiales</taxon>
        <taxon>Chromatiaceae</taxon>
        <taxon>Halochromatium</taxon>
    </lineage>
</organism>
<accession>A0AAJ0U235</accession>
<dbReference type="Proteomes" id="UP001296776">
    <property type="component" value="Unassembled WGS sequence"/>
</dbReference>
<gene>
    <name evidence="3" type="ORF">CKO40_04740</name>
</gene>
<keyword evidence="4" id="KW-1185">Reference proteome</keyword>